<reference evidence="1" key="2">
    <citation type="journal article" date="2024" name="Plant">
        <title>Genomic evolution and insights into agronomic trait innovations of Sesamum species.</title>
        <authorList>
            <person name="Miao H."/>
            <person name="Wang L."/>
            <person name="Qu L."/>
            <person name="Liu H."/>
            <person name="Sun Y."/>
            <person name="Le M."/>
            <person name="Wang Q."/>
            <person name="Wei S."/>
            <person name="Zheng Y."/>
            <person name="Lin W."/>
            <person name="Duan Y."/>
            <person name="Cao H."/>
            <person name="Xiong S."/>
            <person name="Wang X."/>
            <person name="Wei L."/>
            <person name="Li C."/>
            <person name="Ma Q."/>
            <person name="Ju M."/>
            <person name="Zhao R."/>
            <person name="Li G."/>
            <person name="Mu C."/>
            <person name="Tian Q."/>
            <person name="Mei H."/>
            <person name="Zhang T."/>
            <person name="Gao T."/>
            <person name="Zhang H."/>
        </authorList>
    </citation>
    <scope>NUCLEOTIDE SEQUENCE</scope>
    <source>
        <strain evidence="1">G02</strain>
    </source>
</reference>
<name>A0AAW2P189_SESRA</name>
<proteinExistence type="predicted"/>
<evidence type="ECO:0000313" key="1">
    <source>
        <dbReference type="EMBL" id="KAL0349862.1"/>
    </source>
</evidence>
<dbReference type="AlphaFoldDB" id="A0AAW2P189"/>
<dbReference type="PANTHER" id="PTHR33067">
    <property type="entry name" value="RNA-DIRECTED DNA POLYMERASE-RELATED"/>
    <property type="match status" value="1"/>
</dbReference>
<comment type="caution">
    <text evidence="1">The sequence shown here is derived from an EMBL/GenBank/DDBJ whole genome shotgun (WGS) entry which is preliminary data.</text>
</comment>
<dbReference type="EMBL" id="JACGWJ010000018">
    <property type="protein sequence ID" value="KAL0349862.1"/>
    <property type="molecule type" value="Genomic_DNA"/>
</dbReference>
<protein>
    <submittedName>
        <fullName evidence="1">Uncharacterized protein</fullName>
    </submittedName>
</protein>
<accession>A0AAW2P189</accession>
<sequence>MDELTPTIITLQLADRSIKYTWGIVEDVLVKVEKFIIPIVFIVLDMEEDMNMPLILGRPFLTTSRALIDVQKCQLTLRVNDEHVVFNVFKPMKYLHKNEHDIRAIDSINTPRTDSADLVKSKVPKQNFIENSNGNNLQVMKEEHKEVINFVDTGHELNKKKRWRNQTYENGGLYKDHTKARDESYMRKKKFKDGDRRHHINKGWSIKVD</sequence>
<dbReference type="CDD" id="cd00303">
    <property type="entry name" value="retropepsin_like"/>
    <property type="match status" value="1"/>
</dbReference>
<organism evidence="1">
    <name type="scientific">Sesamum radiatum</name>
    <name type="common">Black benniseed</name>
    <dbReference type="NCBI Taxonomy" id="300843"/>
    <lineage>
        <taxon>Eukaryota</taxon>
        <taxon>Viridiplantae</taxon>
        <taxon>Streptophyta</taxon>
        <taxon>Embryophyta</taxon>
        <taxon>Tracheophyta</taxon>
        <taxon>Spermatophyta</taxon>
        <taxon>Magnoliopsida</taxon>
        <taxon>eudicotyledons</taxon>
        <taxon>Gunneridae</taxon>
        <taxon>Pentapetalae</taxon>
        <taxon>asterids</taxon>
        <taxon>lamiids</taxon>
        <taxon>Lamiales</taxon>
        <taxon>Pedaliaceae</taxon>
        <taxon>Sesamum</taxon>
    </lineage>
</organism>
<gene>
    <name evidence="1" type="ORF">Sradi_4135400</name>
</gene>
<reference evidence="1" key="1">
    <citation type="submission" date="2020-06" db="EMBL/GenBank/DDBJ databases">
        <authorList>
            <person name="Li T."/>
            <person name="Hu X."/>
            <person name="Zhang T."/>
            <person name="Song X."/>
            <person name="Zhang H."/>
            <person name="Dai N."/>
            <person name="Sheng W."/>
            <person name="Hou X."/>
            <person name="Wei L."/>
        </authorList>
    </citation>
    <scope>NUCLEOTIDE SEQUENCE</scope>
    <source>
        <strain evidence="1">G02</strain>
        <tissue evidence="1">Leaf</tissue>
    </source>
</reference>
<dbReference type="PANTHER" id="PTHR33067:SF9">
    <property type="entry name" value="RNA-DIRECTED DNA POLYMERASE"/>
    <property type="match status" value="1"/>
</dbReference>
<dbReference type="InterPro" id="IPR021109">
    <property type="entry name" value="Peptidase_aspartic_dom_sf"/>
</dbReference>
<dbReference type="Gene3D" id="2.40.70.10">
    <property type="entry name" value="Acid Proteases"/>
    <property type="match status" value="1"/>
</dbReference>